<dbReference type="Gene3D" id="4.10.240.10">
    <property type="entry name" value="Zn(2)-C6 fungal-type DNA-binding domain"/>
    <property type="match status" value="1"/>
</dbReference>
<organism evidence="7 8">
    <name type="scientific">Ophiocordyceps sinensis</name>
    <dbReference type="NCBI Taxonomy" id="72228"/>
    <lineage>
        <taxon>Eukaryota</taxon>
        <taxon>Fungi</taxon>
        <taxon>Dikarya</taxon>
        <taxon>Ascomycota</taxon>
        <taxon>Pezizomycotina</taxon>
        <taxon>Sordariomycetes</taxon>
        <taxon>Hypocreomycetidae</taxon>
        <taxon>Hypocreales</taxon>
        <taxon>Ophiocordycipitaceae</taxon>
        <taxon>Ophiocordyceps</taxon>
    </lineage>
</organism>
<feature type="compositionally biased region" description="Low complexity" evidence="5">
    <location>
        <begin position="664"/>
        <end position="675"/>
    </location>
</feature>
<dbReference type="PANTHER" id="PTHR46910">
    <property type="entry name" value="TRANSCRIPTION FACTOR PDR1"/>
    <property type="match status" value="1"/>
</dbReference>
<feature type="region of interest" description="Disordered" evidence="5">
    <location>
        <begin position="177"/>
        <end position="225"/>
    </location>
</feature>
<name>A0A8H4PQV2_9HYPO</name>
<keyword evidence="3" id="KW-0238">DNA-binding</keyword>
<dbReference type="CDD" id="cd00067">
    <property type="entry name" value="GAL4"/>
    <property type="match status" value="1"/>
</dbReference>
<dbReference type="Pfam" id="PF00172">
    <property type="entry name" value="Zn_clus"/>
    <property type="match status" value="1"/>
</dbReference>
<dbReference type="PANTHER" id="PTHR46910:SF3">
    <property type="entry name" value="HALOTOLERANCE PROTEIN 9-RELATED"/>
    <property type="match status" value="1"/>
</dbReference>
<gene>
    <name evidence="7" type="ORF">G6O67_005147</name>
</gene>
<evidence type="ECO:0000256" key="1">
    <source>
        <dbReference type="ARBA" id="ARBA00004123"/>
    </source>
</evidence>
<accession>A0A8H4PQV2</accession>
<evidence type="ECO:0000259" key="6">
    <source>
        <dbReference type="PROSITE" id="PS50048"/>
    </source>
</evidence>
<dbReference type="GO" id="GO:0008270">
    <property type="term" value="F:zinc ion binding"/>
    <property type="evidence" value="ECO:0007669"/>
    <property type="project" value="InterPro"/>
</dbReference>
<dbReference type="OrthoDB" id="3364175at2759"/>
<keyword evidence="2" id="KW-0479">Metal-binding</keyword>
<keyword evidence="8" id="KW-1185">Reference proteome</keyword>
<dbReference type="Proteomes" id="UP000557566">
    <property type="component" value="Unassembled WGS sequence"/>
</dbReference>
<feature type="compositionally biased region" description="Low complexity" evidence="5">
    <location>
        <begin position="104"/>
        <end position="128"/>
    </location>
</feature>
<dbReference type="PROSITE" id="PS50048">
    <property type="entry name" value="ZN2_CY6_FUNGAL_2"/>
    <property type="match status" value="1"/>
</dbReference>
<evidence type="ECO:0000313" key="8">
    <source>
        <dbReference type="Proteomes" id="UP000557566"/>
    </source>
</evidence>
<feature type="region of interest" description="Disordered" evidence="5">
    <location>
        <begin position="84"/>
        <end position="130"/>
    </location>
</feature>
<dbReference type="PROSITE" id="PS00463">
    <property type="entry name" value="ZN2_CY6_FUNGAL_1"/>
    <property type="match status" value="1"/>
</dbReference>
<dbReference type="Pfam" id="PF04082">
    <property type="entry name" value="Fungal_trans"/>
    <property type="match status" value="1"/>
</dbReference>
<dbReference type="GO" id="GO:0005634">
    <property type="term" value="C:nucleus"/>
    <property type="evidence" value="ECO:0007669"/>
    <property type="project" value="UniProtKB-SubCell"/>
</dbReference>
<comment type="caution">
    <text evidence="7">The sequence shown here is derived from an EMBL/GenBank/DDBJ whole genome shotgun (WGS) entry which is preliminary data.</text>
</comment>
<dbReference type="AlphaFoldDB" id="A0A8H4PQV2"/>
<dbReference type="SMART" id="SM00066">
    <property type="entry name" value="GAL4"/>
    <property type="match status" value="1"/>
</dbReference>
<keyword evidence="4" id="KW-0539">Nucleus</keyword>
<evidence type="ECO:0000256" key="5">
    <source>
        <dbReference type="SAM" id="MobiDB-lite"/>
    </source>
</evidence>
<protein>
    <recommendedName>
        <fullName evidence="6">Zn(2)-C6 fungal-type domain-containing protein</fullName>
    </recommendedName>
</protein>
<dbReference type="CDD" id="cd12148">
    <property type="entry name" value="fungal_TF_MHR"/>
    <property type="match status" value="1"/>
</dbReference>
<dbReference type="GO" id="GO:0006351">
    <property type="term" value="P:DNA-templated transcription"/>
    <property type="evidence" value="ECO:0007669"/>
    <property type="project" value="InterPro"/>
</dbReference>
<reference evidence="7 8" key="1">
    <citation type="journal article" date="2020" name="Genome Biol. Evol.">
        <title>A new high-quality draft genome assembly of the Chinese cordyceps Ophiocordyceps sinensis.</title>
        <authorList>
            <person name="Shu R."/>
            <person name="Zhang J."/>
            <person name="Meng Q."/>
            <person name="Zhang H."/>
            <person name="Zhou G."/>
            <person name="Li M."/>
            <person name="Wu P."/>
            <person name="Zhao Y."/>
            <person name="Chen C."/>
            <person name="Qin Q."/>
        </authorList>
    </citation>
    <scope>NUCLEOTIDE SEQUENCE [LARGE SCALE GENOMIC DNA]</scope>
    <source>
        <strain evidence="7 8">IOZ07</strain>
    </source>
</reference>
<feature type="compositionally biased region" description="Pro residues" evidence="5">
    <location>
        <begin position="676"/>
        <end position="687"/>
    </location>
</feature>
<evidence type="ECO:0000256" key="2">
    <source>
        <dbReference type="ARBA" id="ARBA00022723"/>
    </source>
</evidence>
<dbReference type="SUPFAM" id="SSF57701">
    <property type="entry name" value="Zn2/Cys6 DNA-binding domain"/>
    <property type="match status" value="1"/>
</dbReference>
<dbReference type="EMBL" id="JAAVMX010000005">
    <property type="protein sequence ID" value="KAF4508814.1"/>
    <property type="molecule type" value="Genomic_DNA"/>
</dbReference>
<dbReference type="GO" id="GO:0003677">
    <property type="term" value="F:DNA binding"/>
    <property type="evidence" value="ECO:0007669"/>
    <property type="project" value="UniProtKB-KW"/>
</dbReference>
<dbReference type="InterPro" id="IPR007219">
    <property type="entry name" value="XnlR_reg_dom"/>
</dbReference>
<dbReference type="InterPro" id="IPR050987">
    <property type="entry name" value="AtrR-like"/>
</dbReference>
<comment type="subcellular location">
    <subcellularLocation>
        <location evidence="1">Nucleus</location>
    </subcellularLocation>
</comment>
<dbReference type="InterPro" id="IPR036864">
    <property type="entry name" value="Zn2-C6_fun-type_DNA-bd_sf"/>
</dbReference>
<proteinExistence type="predicted"/>
<evidence type="ECO:0000313" key="7">
    <source>
        <dbReference type="EMBL" id="KAF4508814.1"/>
    </source>
</evidence>
<evidence type="ECO:0000256" key="4">
    <source>
        <dbReference type="ARBA" id="ARBA00023242"/>
    </source>
</evidence>
<feature type="domain" description="Zn(2)-C6 fungal-type" evidence="6">
    <location>
        <begin position="22"/>
        <end position="52"/>
    </location>
</feature>
<evidence type="ECO:0000256" key="3">
    <source>
        <dbReference type="ARBA" id="ARBA00023125"/>
    </source>
</evidence>
<dbReference type="InterPro" id="IPR001138">
    <property type="entry name" value="Zn2Cys6_DnaBD"/>
</dbReference>
<sequence>MLNSRMEHSSRPLTKRPRASLACNACRQTKSKCDGNRPVCERCARTGSGCVYTQGGHDKRMERQEERRANLVLAGRVKELEARLAAATARQSPDSTPRDRPADPDVSVADAGADAGTDAGAAAPARTTPESTADAIATGLFDHPPVVDIGYFGSSSNHAFFWSLSASIENVSHRGPCRYQEPLSRQGPGPDDDSRRPGEPPAVTTASHDTAPVPPPAAPDDDSFPGAHLAVEWTARFFDTVGAVLPYVGESDVLREVDEIDARGQGWLSAARSTQALLSIVFAQALYTMGGERSPEPFYRRALSLLDDKTVYIPTVDALQALLLLASFQQNTQRSMESWAPHYRAVRVSYQLGIHAPASYDHLAVEEKEIRSRLWFAVVNQDRILTAGLARPCLIPLQHLRMELAEFLGPQNRTADMSRPKESLVYFRHVIALHEIMGITVDSLYSANISSSSRLALGDLMAKTIDLSWRLEQWRESAAPPGIVSAEADFGTWTAAGFEAERYAILLSIFHYRTTMLLHGSLLMRVLERVTRSGQDASSGVLQDAGLSLLGNYLRALRDWLRLINGILRHGRSFLNRNAVWWTSNYMMLSTCIHAFAFWLLSANLGSSMDVLSVNTNDVEALLRGSLETLKLLGGTSIISRKAHRCLHRYLRFLKSMRAPIGSANPSDADAGAAPAPVPDAGRPPPEQCDEGLPPANPQFLPWAPANPAGEGLSVEIGNDVIATCIDDMFGSLGHDDFMNIDFLGPEHAISDFDACGFI</sequence>
<feature type="region of interest" description="Disordered" evidence="5">
    <location>
        <begin position="664"/>
        <end position="694"/>
    </location>
</feature>
<dbReference type="GO" id="GO:0000981">
    <property type="term" value="F:DNA-binding transcription factor activity, RNA polymerase II-specific"/>
    <property type="evidence" value="ECO:0007669"/>
    <property type="project" value="InterPro"/>
</dbReference>